<protein>
    <recommendedName>
        <fullName evidence="2">Ricin B lectin domain-containing protein</fullName>
    </recommendedName>
</protein>
<evidence type="ECO:0000313" key="3">
    <source>
        <dbReference type="EMBL" id="MVT39112.1"/>
    </source>
</evidence>
<sequence>MKSFIFLAVVLLLCSTLPAVMAQEIKGDFAIKNVQQGLLLRVKDAGSANGTPLVVYEPENWKCMTWNFEQVNGQVYKLKNLFTGKTFEAAKPAAGEAFTEQPLVQQSTAQQYEFVPLRKNVYLIKLQGTDLYLTPAGADAKINTPVILAKKNGTAAQEWTIYEQHPTM</sequence>
<evidence type="ECO:0000313" key="4">
    <source>
        <dbReference type="Proteomes" id="UP000468388"/>
    </source>
</evidence>
<keyword evidence="4" id="KW-1185">Reference proteome</keyword>
<dbReference type="SUPFAM" id="SSF50370">
    <property type="entry name" value="Ricin B-like lectins"/>
    <property type="match status" value="1"/>
</dbReference>
<evidence type="ECO:0000259" key="2">
    <source>
        <dbReference type="Pfam" id="PF14200"/>
    </source>
</evidence>
<dbReference type="Gene3D" id="2.80.10.50">
    <property type="match status" value="1"/>
</dbReference>
<dbReference type="Pfam" id="PF14200">
    <property type="entry name" value="RicinB_lectin_2"/>
    <property type="match status" value="1"/>
</dbReference>
<dbReference type="Proteomes" id="UP000468388">
    <property type="component" value="Unassembled WGS sequence"/>
</dbReference>
<evidence type="ECO:0000256" key="1">
    <source>
        <dbReference type="SAM" id="SignalP"/>
    </source>
</evidence>
<name>A0A6N8J4M6_9BACT</name>
<dbReference type="CDD" id="cd00161">
    <property type="entry name" value="beta-trefoil_Ricin-like"/>
    <property type="match status" value="1"/>
</dbReference>
<dbReference type="InterPro" id="IPR000772">
    <property type="entry name" value="Ricin_B_lectin"/>
</dbReference>
<reference evidence="3 4" key="1">
    <citation type="submission" date="2019-12" db="EMBL/GenBank/DDBJ databases">
        <title>The draft genomic sequence of strain Chitinophaga oryziterrae JCM 16595.</title>
        <authorList>
            <person name="Zhang X."/>
        </authorList>
    </citation>
    <scope>NUCLEOTIDE SEQUENCE [LARGE SCALE GENOMIC DNA]</scope>
    <source>
        <strain evidence="3 4">JCM 16595</strain>
    </source>
</reference>
<proteinExistence type="predicted"/>
<feature type="domain" description="Ricin B lectin" evidence="2">
    <location>
        <begin position="65"/>
        <end position="148"/>
    </location>
</feature>
<feature type="chain" id="PRO_5027106824" description="Ricin B lectin domain-containing protein" evidence="1">
    <location>
        <begin position="23"/>
        <end position="168"/>
    </location>
</feature>
<dbReference type="EMBL" id="WRXO01000001">
    <property type="protein sequence ID" value="MVT39112.1"/>
    <property type="molecule type" value="Genomic_DNA"/>
</dbReference>
<dbReference type="RefSeq" id="WP_157297815.1">
    <property type="nucleotide sequence ID" value="NZ_BAAAZB010000005.1"/>
</dbReference>
<dbReference type="InterPro" id="IPR035992">
    <property type="entry name" value="Ricin_B-like_lectins"/>
</dbReference>
<keyword evidence="1" id="KW-0732">Signal</keyword>
<gene>
    <name evidence="3" type="ORF">GO495_00830</name>
</gene>
<feature type="signal peptide" evidence="1">
    <location>
        <begin position="1"/>
        <end position="22"/>
    </location>
</feature>
<dbReference type="OrthoDB" id="2285436at2"/>
<dbReference type="AlphaFoldDB" id="A0A6N8J4M6"/>
<accession>A0A6N8J4M6</accession>
<comment type="caution">
    <text evidence="3">The sequence shown here is derived from an EMBL/GenBank/DDBJ whole genome shotgun (WGS) entry which is preliminary data.</text>
</comment>
<organism evidence="3 4">
    <name type="scientific">Chitinophaga oryziterrae</name>
    <dbReference type="NCBI Taxonomy" id="1031224"/>
    <lineage>
        <taxon>Bacteria</taxon>
        <taxon>Pseudomonadati</taxon>
        <taxon>Bacteroidota</taxon>
        <taxon>Chitinophagia</taxon>
        <taxon>Chitinophagales</taxon>
        <taxon>Chitinophagaceae</taxon>
        <taxon>Chitinophaga</taxon>
    </lineage>
</organism>